<feature type="region of interest" description="Disordered" evidence="1">
    <location>
        <begin position="503"/>
        <end position="555"/>
    </location>
</feature>
<feature type="region of interest" description="Disordered" evidence="1">
    <location>
        <begin position="590"/>
        <end position="792"/>
    </location>
</feature>
<feature type="region of interest" description="Disordered" evidence="1">
    <location>
        <begin position="946"/>
        <end position="1046"/>
    </location>
</feature>
<dbReference type="EMBL" id="KV428316">
    <property type="protein sequence ID" value="KZT32582.1"/>
    <property type="molecule type" value="Genomic_DNA"/>
</dbReference>
<evidence type="ECO:0000313" key="2">
    <source>
        <dbReference type="EMBL" id="KZT32582.1"/>
    </source>
</evidence>
<proteinExistence type="predicted"/>
<feature type="compositionally biased region" description="Polar residues" evidence="1">
    <location>
        <begin position="966"/>
        <end position="977"/>
    </location>
</feature>
<name>A0A165XV35_9AGAM</name>
<feature type="compositionally biased region" description="Polar residues" evidence="1">
    <location>
        <begin position="543"/>
        <end position="555"/>
    </location>
</feature>
<dbReference type="AlphaFoldDB" id="A0A165XV35"/>
<feature type="compositionally biased region" description="Basic and acidic residues" evidence="1">
    <location>
        <begin position="683"/>
        <end position="697"/>
    </location>
</feature>
<feature type="compositionally biased region" description="Basic and acidic residues" evidence="1">
    <location>
        <begin position="1017"/>
        <end position="1046"/>
    </location>
</feature>
<accession>A0A165XV35</accession>
<feature type="compositionally biased region" description="Polar residues" evidence="1">
    <location>
        <begin position="906"/>
        <end position="916"/>
    </location>
</feature>
<organism evidence="2 3">
    <name type="scientific">Sistotremastrum suecicum HHB10207 ss-3</name>
    <dbReference type="NCBI Taxonomy" id="1314776"/>
    <lineage>
        <taxon>Eukaryota</taxon>
        <taxon>Fungi</taxon>
        <taxon>Dikarya</taxon>
        <taxon>Basidiomycota</taxon>
        <taxon>Agaricomycotina</taxon>
        <taxon>Agaricomycetes</taxon>
        <taxon>Sistotremastrales</taxon>
        <taxon>Sistotremastraceae</taxon>
        <taxon>Sistotremastrum</taxon>
    </lineage>
</organism>
<evidence type="ECO:0000256" key="1">
    <source>
        <dbReference type="SAM" id="MobiDB-lite"/>
    </source>
</evidence>
<reference evidence="2 3" key="1">
    <citation type="journal article" date="2016" name="Mol. Biol. Evol.">
        <title>Comparative Genomics of Early-Diverging Mushroom-Forming Fungi Provides Insights into the Origins of Lignocellulose Decay Capabilities.</title>
        <authorList>
            <person name="Nagy L.G."/>
            <person name="Riley R."/>
            <person name="Tritt A."/>
            <person name="Adam C."/>
            <person name="Daum C."/>
            <person name="Floudas D."/>
            <person name="Sun H."/>
            <person name="Yadav J.S."/>
            <person name="Pangilinan J."/>
            <person name="Larsson K.H."/>
            <person name="Matsuura K."/>
            <person name="Barry K."/>
            <person name="Labutti K."/>
            <person name="Kuo R."/>
            <person name="Ohm R.A."/>
            <person name="Bhattacharya S.S."/>
            <person name="Shirouzu T."/>
            <person name="Yoshinaga Y."/>
            <person name="Martin F.M."/>
            <person name="Grigoriev I.V."/>
            <person name="Hibbett D.S."/>
        </authorList>
    </citation>
    <scope>NUCLEOTIDE SEQUENCE [LARGE SCALE GENOMIC DNA]</scope>
    <source>
        <strain evidence="2 3">HHB10207 ss-3</strain>
    </source>
</reference>
<dbReference type="Proteomes" id="UP000076798">
    <property type="component" value="Unassembled WGS sequence"/>
</dbReference>
<protein>
    <submittedName>
        <fullName evidence="2">Uncharacterized protein</fullName>
    </submittedName>
</protein>
<sequence length="1046" mass="111250">MASVPLVQVVEGQAKQRPNNAILGLSDKCVTSLLLVCPTTVVFLSGANWPQNIAHEIPSIPHNNEETGTEFLQLVPGWLAEIERGNTALAVRVAAGFAKALSSKTTTAIQKSQLLTDLFHPISQVYIDRISEQSKHKDEQFVFDSFFCSAAEEIIRESGEKKTAEAALLDVSKLILCVYLGGTSVKEIFSNRFLPLITKQPPQEHDAIVPVAVSAIIKAFASAAEIHKANNKKDLETWAFVFDEINNKWLQMPSLSLNIKTNIARTILRMAFKQIPLSAVASESDSTIRLVAFVSKSVCRAFPDPETFGLIGDVHISLTQEYSTWLSGESSDGDVAPRAIKLFWEPIIEFYFSLLGRILEKAAGVEGIRERSIDNIRTLIRGFVGEEQAQEGLANEDASAVEAAVDVWMEEARAFVSLVNAVAATLEAVGESSVKLKHDFHWEVLRCLTHEEVSSVTPTVPPSIATGLKSLTSPVDEQQFASHEVIAPESLADDENDENGAVETHESLSMKTARPDDVDPLPSPRLSHASKSPDLAGDGDASETGQDGNTIIDNSLPSIYISGPNELEDGDAPDKSITLYKSPIRLPVGANDLPEKVTSPLPSSSSSEATPLLPGAILPTPHPTGSIAPTVATTSAALNELGGTGQNSADVKESPATSRVSMQKRIPAEILASGFDSTAVPTEEGREGGQVEGEHSNADTPASPLDGDQQRDPDQLENPQDVAATPARKEDGWQGSESSEDDLYVNPSPPVPHGAKSNPIPPLSPSAQLEPEAPANVATPVAPFEQPGLTADPALASAEDSTVLPVAAKANSAPKTSPLLPPSSSSVVEDSATINVEDHSGDIAIPGTVTSNEAQLGSPLLPLGFGITTGFSYMTPQVVVNEGDVEQNTEDLSSMSGAPELPSFRRSPSPTGTSVDLNPFLSPTIHKKRDHDTMVAEAENLSPYGQLQGFIPNRQLGRTPVDGALESSNDNDSSLPSHPTLFSVAPAVRNSQGASSSSVPHPLISAGSDLEMSSDARAPDTSHENADDLGQERELELPELKKARTS</sequence>
<gene>
    <name evidence="2" type="ORF">SISSUDRAFT_1123346</name>
</gene>
<feature type="region of interest" description="Disordered" evidence="1">
    <location>
        <begin position="809"/>
        <end position="829"/>
    </location>
</feature>
<feature type="compositionally biased region" description="Basic and acidic residues" evidence="1">
    <location>
        <begin position="503"/>
        <end position="517"/>
    </location>
</feature>
<feature type="region of interest" description="Disordered" evidence="1">
    <location>
        <begin position="890"/>
        <end position="920"/>
    </location>
</feature>
<feature type="compositionally biased region" description="Polar residues" evidence="1">
    <location>
        <begin position="989"/>
        <end position="999"/>
    </location>
</feature>
<keyword evidence="3" id="KW-1185">Reference proteome</keyword>
<feature type="compositionally biased region" description="Low complexity" evidence="1">
    <location>
        <begin position="599"/>
        <end position="614"/>
    </location>
</feature>
<evidence type="ECO:0000313" key="3">
    <source>
        <dbReference type="Proteomes" id="UP000076798"/>
    </source>
</evidence>